<gene>
    <name evidence="1" type="ORF">SERLADRAFT_366315</name>
</gene>
<organism>
    <name type="scientific">Serpula lacrymans var. lacrymans (strain S7.9)</name>
    <name type="common">Dry rot fungus</name>
    <dbReference type="NCBI Taxonomy" id="578457"/>
    <lineage>
        <taxon>Eukaryota</taxon>
        <taxon>Fungi</taxon>
        <taxon>Dikarya</taxon>
        <taxon>Basidiomycota</taxon>
        <taxon>Agaricomycotina</taxon>
        <taxon>Agaricomycetes</taxon>
        <taxon>Agaricomycetidae</taxon>
        <taxon>Boletales</taxon>
        <taxon>Coniophorineae</taxon>
        <taxon>Serpulaceae</taxon>
        <taxon>Serpula</taxon>
    </lineage>
</organism>
<reference evidence="1" key="1">
    <citation type="submission" date="2011-04" db="EMBL/GenBank/DDBJ databases">
        <title>Evolution of plant cell wall degrading machinery underlies the functional diversity of forest fungi.</title>
        <authorList>
            <consortium name="US DOE Joint Genome Institute (JGI-PGF)"/>
            <person name="Eastwood D.C."/>
            <person name="Floudas D."/>
            <person name="Binder M."/>
            <person name="Majcherczyk A."/>
            <person name="Schneider P."/>
            <person name="Aerts A."/>
            <person name="Asiegbu F.O."/>
            <person name="Baker S.E."/>
            <person name="Barry K."/>
            <person name="Bendiksby M."/>
            <person name="Blumentritt M."/>
            <person name="Coutinho P.M."/>
            <person name="Cullen D."/>
            <person name="Cullen D."/>
            <person name="Gathman A."/>
            <person name="Goodell B."/>
            <person name="Henrissat B."/>
            <person name="Ihrmark K."/>
            <person name="Kauserud H."/>
            <person name="Kohler A."/>
            <person name="LaButti K."/>
            <person name="Lapidus A."/>
            <person name="Lavin J.L."/>
            <person name="Lee Y.-H."/>
            <person name="Lindquist E."/>
            <person name="Lilly W."/>
            <person name="Lucas S."/>
            <person name="Morin E."/>
            <person name="Murat C."/>
            <person name="Oguiza J.A."/>
            <person name="Park J."/>
            <person name="Pisabarro A.G."/>
            <person name="Riley R."/>
            <person name="Rosling A."/>
            <person name="Salamov A."/>
            <person name="Schmidt O."/>
            <person name="Schmutz J."/>
            <person name="Skrede I."/>
            <person name="Stenlid J."/>
            <person name="Wiebenga A."/>
            <person name="Xie X."/>
            <person name="Kues U."/>
            <person name="Hibbett D.S."/>
            <person name="Hoffmeister D."/>
            <person name="Hogberg N."/>
            <person name="Martin F."/>
            <person name="Grigoriev I.V."/>
            <person name="Watkinson S.C."/>
        </authorList>
    </citation>
    <scope>NUCLEOTIDE SEQUENCE</scope>
    <source>
        <strain evidence="1">S7.9</strain>
    </source>
</reference>
<proteinExistence type="predicted"/>
<protein>
    <submittedName>
        <fullName evidence="1">Uncharacterized protein</fullName>
    </submittedName>
</protein>
<evidence type="ECO:0000313" key="1">
    <source>
        <dbReference type="EMBL" id="EGO28605.1"/>
    </source>
</evidence>
<accession>F8NLQ3</accession>
<dbReference type="EMBL" id="GL945430">
    <property type="protein sequence ID" value="EGO28605.1"/>
    <property type="molecule type" value="Genomic_DNA"/>
</dbReference>
<dbReference type="GeneID" id="18810142"/>
<sequence>MSGSTSTVRNTTNVGNLETFFNIYARNQTSVNPLLELRRIHPYHPGGSTQHLFTTDTASMPNVMISNSHVT</sequence>
<dbReference type="AlphaFoldDB" id="F8NLQ3"/>
<name>F8NLQ3_SERL9</name>
<dbReference type="HOGENOM" id="CLU_2741618_0_0_1"/>
<dbReference type="Proteomes" id="UP000008064">
    <property type="component" value="Unassembled WGS sequence"/>
</dbReference>
<dbReference type="RefSeq" id="XP_007314804.1">
    <property type="nucleotide sequence ID" value="XM_007314742.1"/>
</dbReference>
<dbReference type="KEGG" id="sla:SERLADRAFT_366315"/>